<dbReference type="GO" id="GO:0005886">
    <property type="term" value="C:plasma membrane"/>
    <property type="evidence" value="ECO:0007669"/>
    <property type="project" value="UniProtKB-SubCell"/>
</dbReference>
<protein>
    <recommendedName>
        <fullName evidence="9">Odorant receptor</fullName>
    </recommendedName>
</protein>
<dbReference type="PANTHER" id="PTHR21137:SF42">
    <property type="entry name" value="ODORANT RECEPTOR 83A"/>
    <property type="match status" value="1"/>
</dbReference>
<accession>A0A346D3V6</accession>
<dbReference type="GO" id="GO:0004984">
    <property type="term" value="F:olfactory receptor activity"/>
    <property type="evidence" value="ECO:0007669"/>
    <property type="project" value="InterPro"/>
</dbReference>
<keyword evidence="5 9" id="KW-1133">Transmembrane helix</keyword>
<comment type="similarity">
    <text evidence="9">Belongs to the insect chemoreceptor superfamily. Heteromeric odorant receptor channel (TC 1.A.69) family.</text>
</comment>
<sequence>MTSTNEAPNFEIYFGDLLDFMRYCKIWKPDKFSAKKNILVTLTVGILLASDVAIIVTTLIDFKNASENLTSFAAYVGPLCLQCIGLIKWSYCIWKISDIAQLVEILTRCHSLSMKINDNDSGWKKYKEEMKATRLHYLIFLYAWLWLCVYGILHWCSNAIILEIKEEGFTKKTLTDAYNLTRTRYLPYLGWRPWDISENTGYFCLFFVQFIGGLSSALGSITFDVFYIASLMIICAHLRYLNDSLTDVKDGVTFRSATMTLNFELKLKYCVDHHNEILTFLNALEILASPAMFVQCFENIIVLCLVSLEASTVEVNTDLKTIIKLWSMVEYFLSVVAQLFVYCYYATEIRTLGLQIADSVYLSNWEQVTCSYTKCEASHSTWRINFLIQMLILRSQKAILLTGGPFYVLSLETFKSIVGLAMSNSVILRQVVEEKNGIET</sequence>
<reference evidence="10" key="2">
    <citation type="submission" date="2018-01" db="EMBL/GenBank/DDBJ databases">
        <authorList>
            <person name="Gaut B.S."/>
            <person name="Morton B.R."/>
            <person name="Clegg M.T."/>
            <person name="Duvall M.R."/>
        </authorList>
    </citation>
    <scope>NUCLEOTIDE SEQUENCE</scope>
    <source>
        <strain evidence="10">CchlOR8</strain>
    </source>
</reference>
<dbReference type="GO" id="GO:0007165">
    <property type="term" value="P:signal transduction"/>
    <property type="evidence" value="ECO:0007669"/>
    <property type="project" value="UniProtKB-KW"/>
</dbReference>
<comment type="subcellular location">
    <subcellularLocation>
        <location evidence="9">Cell membrane</location>
        <topology evidence="9">Multi-pass membrane protein</topology>
    </subcellularLocation>
    <subcellularLocation>
        <location evidence="1">Membrane</location>
        <topology evidence="1">Multi-pass membrane protein</topology>
    </subcellularLocation>
</comment>
<dbReference type="Pfam" id="PF02949">
    <property type="entry name" value="7tm_6"/>
    <property type="match status" value="1"/>
</dbReference>
<dbReference type="GO" id="GO:0005549">
    <property type="term" value="F:odorant binding"/>
    <property type="evidence" value="ECO:0007669"/>
    <property type="project" value="InterPro"/>
</dbReference>
<evidence type="ECO:0000256" key="2">
    <source>
        <dbReference type="ARBA" id="ARBA00022606"/>
    </source>
</evidence>
<keyword evidence="4 9" id="KW-0552">Olfaction</keyword>
<evidence type="ECO:0000256" key="4">
    <source>
        <dbReference type="ARBA" id="ARBA00022725"/>
    </source>
</evidence>
<dbReference type="InterPro" id="IPR004117">
    <property type="entry name" value="7tm6_olfct_rcpt"/>
</dbReference>
<keyword evidence="3 9" id="KW-0812">Transmembrane</keyword>
<evidence type="ECO:0000256" key="8">
    <source>
        <dbReference type="ARBA" id="ARBA00023224"/>
    </source>
</evidence>
<evidence type="ECO:0000256" key="6">
    <source>
        <dbReference type="ARBA" id="ARBA00023136"/>
    </source>
</evidence>
<proteinExistence type="evidence at transcript level"/>
<reference evidence="10" key="1">
    <citation type="journal article" date="2018" name="Insect Mol. Biol.">
        <title>An odorant receptor mediates the attractiveness of cis-jasmone to Campoletis chlorideae, the endoparasitoid of Helicoverpa armigera.</title>
        <authorList>
            <person name="Sun Y.L."/>
            <person name="Dong J.F."/>
            <person name="Ning C."/>
            <person name="Ding P.P."/>
            <person name="Huang L.Q."/>
            <person name="Sun J.G."/>
            <person name="Wang C.Z."/>
        </authorList>
    </citation>
    <scope>NUCLEOTIDE SEQUENCE</scope>
    <source>
        <strain evidence="10">CchlOR8</strain>
    </source>
</reference>
<dbReference type="AlphaFoldDB" id="A0A346D3V6"/>
<keyword evidence="6 9" id="KW-0472">Membrane</keyword>
<evidence type="ECO:0000256" key="5">
    <source>
        <dbReference type="ARBA" id="ARBA00022989"/>
    </source>
</evidence>
<feature type="transmembrane region" description="Helical" evidence="9">
    <location>
        <begin position="200"/>
        <end position="218"/>
    </location>
</feature>
<evidence type="ECO:0000256" key="7">
    <source>
        <dbReference type="ARBA" id="ARBA00023170"/>
    </source>
</evidence>
<evidence type="ECO:0000256" key="1">
    <source>
        <dbReference type="ARBA" id="ARBA00004141"/>
    </source>
</evidence>
<organism evidence="10">
    <name type="scientific">Campoletis chlorideae</name>
    <dbReference type="NCBI Taxonomy" id="219166"/>
    <lineage>
        <taxon>Eukaryota</taxon>
        <taxon>Metazoa</taxon>
        <taxon>Ecdysozoa</taxon>
        <taxon>Arthropoda</taxon>
        <taxon>Hexapoda</taxon>
        <taxon>Insecta</taxon>
        <taxon>Pterygota</taxon>
        <taxon>Neoptera</taxon>
        <taxon>Endopterygota</taxon>
        <taxon>Hymenoptera</taxon>
        <taxon>Apocrita</taxon>
        <taxon>Ichneumonoidea</taxon>
        <taxon>Ichneumonidae</taxon>
        <taxon>Campopleginae</taxon>
        <taxon>Dusona group</taxon>
        <taxon>Campoletis</taxon>
    </lineage>
</organism>
<comment type="caution">
    <text evidence="9">Lacks conserved residue(s) required for the propagation of feature annotation.</text>
</comment>
<evidence type="ECO:0000313" key="10">
    <source>
        <dbReference type="EMBL" id="AXM05126.1"/>
    </source>
</evidence>
<keyword evidence="7 9" id="KW-0675">Receptor</keyword>
<dbReference type="EMBL" id="MG859298">
    <property type="protein sequence ID" value="AXM05126.1"/>
    <property type="molecule type" value="mRNA"/>
</dbReference>
<name>A0A346D3V6_9HYME</name>
<evidence type="ECO:0000256" key="9">
    <source>
        <dbReference type="RuleBase" id="RU351113"/>
    </source>
</evidence>
<feature type="transmembrane region" description="Helical" evidence="9">
    <location>
        <begin position="135"/>
        <end position="153"/>
    </location>
</feature>
<dbReference type="PANTHER" id="PTHR21137">
    <property type="entry name" value="ODORANT RECEPTOR"/>
    <property type="match status" value="1"/>
</dbReference>
<evidence type="ECO:0000256" key="3">
    <source>
        <dbReference type="ARBA" id="ARBA00022692"/>
    </source>
</evidence>
<keyword evidence="8 9" id="KW-0807">Transducer</keyword>
<feature type="transmembrane region" description="Helical" evidence="9">
    <location>
        <begin position="38"/>
        <end position="60"/>
    </location>
</feature>
<keyword evidence="2 9" id="KW-0716">Sensory transduction</keyword>